<organism evidence="1 2">
    <name type="scientific">Streblomastix strix</name>
    <dbReference type="NCBI Taxonomy" id="222440"/>
    <lineage>
        <taxon>Eukaryota</taxon>
        <taxon>Metamonada</taxon>
        <taxon>Preaxostyla</taxon>
        <taxon>Oxymonadida</taxon>
        <taxon>Streblomastigidae</taxon>
        <taxon>Streblomastix</taxon>
    </lineage>
</organism>
<accession>A0A5J4VJF1</accession>
<dbReference type="EMBL" id="SNRW01006677">
    <property type="protein sequence ID" value="KAA6382625.1"/>
    <property type="molecule type" value="Genomic_DNA"/>
</dbReference>
<dbReference type="AlphaFoldDB" id="A0A5J4VJF1"/>
<dbReference type="Proteomes" id="UP000324800">
    <property type="component" value="Unassembled WGS sequence"/>
</dbReference>
<evidence type="ECO:0000313" key="1">
    <source>
        <dbReference type="EMBL" id="KAA6382625.1"/>
    </source>
</evidence>
<gene>
    <name evidence="1" type="ORF">EZS28_021848</name>
</gene>
<name>A0A5J4VJF1_9EUKA</name>
<proteinExistence type="predicted"/>
<protein>
    <submittedName>
        <fullName evidence="1">Uncharacterized protein</fullName>
    </submittedName>
</protein>
<reference evidence="1 2" key="1">
    <citation type="submission" date="2019-03" db="EMBL/GenBank/DDBJ databases">
        <title>Single cell metagenomics reveals metabolic interactions within the superorganism composed of flagellate Streblomastix strix and complex community of Bacteroidetes bacteria on its surface.</title>
        <authorList>
            <person name="Treitli S.C."/>
            <person name="Kolisko M."/>
            <person name="Husnik F."/>
            <person name="Keeling P."/>
            <person name="Hampl V."/>
        </authorList>
    </citation>
    <scope>NUCLEOTIDE SEQUENCE [LARGE SCALE GENOMIC DNA]</scope>
    <source>
        <strain evidence="1">ST1C</strain>
    </source>
</reference>
<comment type="caution">
    <text evidence="1">The sequence shown here is derived from an EMBL/GenBank/DDBJ whole genome shotgun (WGS) entry which is preliminary data.</text>
</comment>
<evidence type="ECO:0000313" key="2">
    <source>
        <dbReference type="Proteomes" id="UP000324800"/>
    </source>
</evidence>
<dbReference type="OrthoDB" id="10500762at2759"/>
<sequence length="162" mass="18212">MQVTTIGRNFPDNLDFLINILNEQFFTMQLQANNLDNIFETTDEYVDSIATPRVSNTRKYNPNTDITSFFITLQCERNSNSALTFDGLDTQNQNSSVELRGQPVFQGAVETYCNVDALGKHPPPPIFCPVHDIFWLFSPNNGGSCDYDTTHSFDQVTGQVTA</sequence>